<dbReference type="RefSeq" id="WP_004868510.1">
    <property type="nucleotide sequence ID" value="NZ_CP005986.1"/>
</dbReference>
<feature type="transmembrane region" description="Helical" evidence="7">
    <location>
        <begin position="28"/>
        <end position="50"/>
    </location>
</feature>
<keyword evidence="4 7" id="KW-0812">Transmembrane</keyword>
<comment type="subcellular location">
    <subcellularLocation>
        <location evidence="1 7">Cell membrane</location>
        <topology evidence="1 7">Multi-pass membrane protein</topology>
    </subcellularLocation>
</comment>
<protein>
    <submittedName>
        <fullName evidence="9">DedA protein</fullName>
    </submittedName>
</protein>
<dbReference type="PANTHER" id="PTHR30353:SF0">
    <property type="entry name" value="TRANSMEMBRANE PROTEIN"/>
    <property type="match status" value="1"/>
</dbReference>
<feature type="transmembrane region" description="Helical" evidence="7">
    <location>
        <begin position="57"/>
        <end position="83"/>
    </location>
</feature>
<dbReference type="HOGENOM" id="CLU_044208_6_1_6"/>
<dbReference type="Proteomes" id="UP000005522">
    <property type="component" value="Chromosome"/>
</dbReference>
<reference evidence="9 10" key="1">
    <citation type="journal article" date="2009" name="J. Bacteriol.">
        <title>Draft genome sequence of the extremely acidophilic bacterium Acidithiobacillus caldus ATCC 51756 reveals metabolic versatility in the genus Acidithiobacillus.</title>
        <authorList>
            <person name="Valdes J."/>
            <person name="Quatrini R."/>
            <person name="Hallberg K."/>
            <person name="Dopson M."/>
            <person name="Valenzuela P.D."/>
            <person name="Holmes D.S."/>
        </authorList>
    </citation>
    <scope>NUCLEOTIDE SEQUENCE [LARGE SCALE GENOMIC DNA]</scope>
    <source>
        <strain evidence="10">ATCC 51756 / DSM 8584 / KU</strain>
    </source>
</reference>
<evidence type="ECO:0000313" key="9">
    <source>
        <dbReference type="EMBL" id="AIA56022.1"/>
    </source>
</evidence>
<organism evidence="9 10">
    <name type="scientific">Acidithiobacillus caldus (strain ATCC 51756 / DSM 8584 / KU)</name>
    <dbReference type="NCBI Taxonomy" id="637389"/>
    <lineage>
        <taxon>Bacteria</taxon>
        <taxon>Pseudomonadati</taxon>
        <taxon>Pseudomonadota</taxon>
        <taxon>Acidithiobacillia</taxon>
        <taxon>Acidithiobacillales</taxon>
        <taxon>Acidithiobacillaceae</taxon>
        <taxon>Acidithiobacillus</taxon>
    </lineage>
</organism>
<evidence type="ECO:0000256" key="4">
    <source>
        <dbReference type="ARBA" id="ARBA00022692"/>
    </source>
</evidence>
<evidence type="ECO:0000256" key="5">
    <source>
        <dbReference type="ARBA" id="ARBA00022989"/>
    </source>
</evidence>
<evidence type="ECO:0000259" key="8">
    <source>
        <dbReference type="Pfam" id="PF09335"/>
    </source>
</evidence>
<dbReference type="PANTHER" id="PTHR30353">
    <property type="entry name" value="INNER MEMBRANE PROTEIN DEDA-RELATED"/>
    <property type="match status" value="1"/>
</dbReference>
<feature type="transmembrane region" description="Helical" evidence="7">
    <location>
        <begin position="186"/>
        <end position="204"/>
    </location>
</feature>
<evidence type="ECO:0000256" key="6">
    <source>
        <dbReference type="ARBA" id="ARBA00023136"/>
    </source>
</evidence>
<dbReference type="Pfam" id="PF09335">
    <property type="entry name" value="VTT_dom"/>
    <property type="match status" value="1"/>
</dbReference>
<dbReference type="eggNOG" id="COG0586">
    <property type="taxonomic scope" value="Bacteria"/>
</dbReference>
<evidence type="ECO:0000256" key="3">
    <source>
        <dbReference type="ARBA" id="ARBA00022475"/>
    </source>
</evidence>
<feature type="transmembrane region" description="Helical" evidence="7">
    <location>
        <begin position="157"/>
        <end position="180"/>
    </location>
</feature>
<gene>
    <name evidence="9" type="ORF">Acaty_c2168</name>
</gene>
<sequence>MNPGWPGLLQQLLHFDQYLALWVQHYGLWIYLALFLILFAETGLVVTPILPGDSMLFVCGTLAGAGLMSLPWLLLSLMTAAVLGDALNYYLGHRYGICLFGGRWLRVAYLRRTEAFYERHGGKAVVIGRFLPIIRTFVPFVAGIARMSYARFLRFNLLGALLWVGGLLLAGYFLGAVPWVKSHLNLVLVSLILLSLLPAAWTGLQGRRSRRAD</sequence>
<dbReference type="InterPro" id="IPR032816">
    <property type="entry name" value="VTT_dom"/>
</dbReference>
<evidence type="ECO:0000256" key="1">
    <source>
        <dbReference type="ARBA" id="ARBA00004651"/>
    </source>
</evidence>
<evidence type="ECO:0000256" key="2">
    <source>
        <dbReference type="ARBA" id="ARBA00010792"/>
    </source>
</evidence>
<dbReference type="EMBL" id="CP005986">
    <property type="protein sequence ID" value="AIA56022.1"/>
    <property type="molecule type" value="Genomic_DNA"/>
</dbReference>
<evidence type="ECO:0000256" key="7">
    <source>
        <dbReference type="RuleBase" id="RU367016"/>
    </source>
</evidence>
<accession>A0A060A1K7</accession>
<dbReference type="InterPro" id="IPR032818">
    <property type="entry name" value="DedA-like"/>
</dbReference>
<keyword evidence="6 7" id="KW-0472">Membrane</keyword>
<feature type="domain" description="VTT" evidence="8">
    <location>
        <begin position="50"/>
        <end position="172"/>
    </location>
</feature>
<proteinExistence type="inferred from homology"/>
<dbReference type="AlphaFoldDB" id="A0A060A1K7"/>
<keyword evidence="3 7" id="KW-1003">Cell membrane</keyword>
<name>A0A060A1K7_ACICK</name>
<keyword evidence="5 7" id="KW-1133">Transmembrane helix</keyword>
<dbReference type="GO" id="GO:0005886">
    <property type="term" value="C:plasma membrane"/>
    <property type="evidence" value="ECO:0007669"/>
    <property type="project" value="UniProtKB-SubCell"/>
</dbReference>
<dbReference type="KEGG" id="acz:Acaty_c2168"/>
<comment type="similarity">
    <text evidence="2 7">Belongs to the DedA family.</text>
</comment>
<evidence type="ECO:0000313" key="10">
    <source>
        <dbReference type="Proteomes" id="UP000005522"/>
    </source>
</evidence>